<dbReference type="GeneID" id="34528458"/>
<dbReference type="PANTHER" id="PTHR12925:SF0">
    <property type="entry name" value="PROTEIN HIKESHI"/>
    <property type="match status" value="1"/>
</dbReference>
<dbReference type="GO" id="GO:0006020">
    <property type="term" value="P:inositol metabolic process"/>
    <property type="evidence" value="ECO:0007669"/>
    <property type="project" value="EnsemblFungi"/>
</dbReference>
<dbReference type="GO" id="GO:0006606">
    <property type="term" value="P:protein import into nucleus"/>
    <property type="evidence" value="ECO:0007669"/>
    <property type="project" value="TreeGrafter"/>
</dbReference>
<accession>J7SAE5</accession>
<keyword evidence="5" id="KW-1185">Reference proteome</keyword>
<dbReference type="Pfam" id="PF05603">
    <property type="entry name" value="Hikeshi-like_N"/>
    <property type="match status" value="1"/>
</dbReference>
<evidence type="ECO:0000313" key="4">
    <source>
        <dbReference type="EMBL" id="CCK72684.1"/>
    </source>
</evidence>
<feature type="domain" description="Hikeshi-like N-terminal" evidence="2">
    <location>
        <begin position="5"/>
        <end position="148"/>
    </location>
</feature>
<sequence length="244" mass="26325">MFAAIASGNPLQLSEEVPDTNGLRHTLVLSSTKPKTYSHISLFILPNVTFPVDFVATVYFKLGPEEDFKLFGYLSLEKPSAMFKVRLSRGGASPEAVTDGLGEIDMDEDVDGTTLPPTGGSNISQLIIGISIEPRAEGLARLEQWKAQLAAEKLAGGSVPPSSSSSLVVAPRARNVATAGQLARLYPSLTQELAGKIVQHAYNYLAGFLDPQGNVPIKVFDAWWDKFRSRLSNDAGFLDEVTND</sequence>
<dbReference type="InterPro" id="IPR031318">
    <property type="entry name" value="OPI10"/>
</dbReference>
<name>J7SAE5_HUIN7</name>
<evidence type="ECO:0000313" key="5">
    <source>
        <dbReference type="Proteomes" id="UP000006310"/>
    </source>
</evidence>
<gene>
    <name evidence="4" type="primary">KNAG0L00610</name>
    <name evidence="4" type="ordered locus">KNAG_0L00610</name>
</gene>
<dbReference type="HOGENOM" id="CLU_084839_1_1_1"/>
<dbReference type="STRING" id="1071383.J7SAE5"/>
<evidence type="ECO:0000256" key="1">
    <source>
        <dbReference type="ARBA" id="ARBA00006623"/>
    </source>
</evidence>
<dbReference type="eggNOG" id="KOG4067">
    <property type="taxonomic scope" value="Eukaryota"/>
</dbReference>
<dbReference type="EMBL" id="HE978325">
    <property type="protein sequence ID" value="CCK72684.1"/>
    <property type="molecule type" value="Genomic_DNA"/>
</dbReference>
<evidence type="ECO:0000259" key="2">
    <source>
        <dbReference type="Pfam" id="PF05603"/>
    </source>
</evidence>
<dbReference type="KEGG" id="kng:KNAG_0L00610"/>
<dbReference type="InterPro" id="IPR008493">
    <property type="entry name" value="Hikeshi-like_N"/>
</dbReference>
<dbReference type="OrthoDB" id="10248398at2759"/>
<comment type="similarity">
    <text evidence="1">Belongs to the OPI10 family.</text>
</comment>
<protein>
    <submittedName>
        <fullName evidence="4">Uncharacterized protein</fullName>
    </submittedName>
</protein>
<reference evidence="5" key="2">
    <citation type="submission" date="2012-08" db="EMBL/GenBank/DDBJ databases">
        <title>Genome sequence of Kazachstania naganishii.</title>
        <authorList>
            <person name="Gordon J.L."/>
            <person name="Armisen D."/>
            <person name="Proux-Wera E."/>
            <person name="OhEigeartaigh S.S."/>
            <person name="Byrne K.P."/>
            <person name="Wolfe K.H."/>
        </authorList>
    </citation>
    <scope>NUCLEOTIDE SEQUENCE [LARGE SCALE GENOMIC DNA]</scope>
    <source>
        <strain evidence="5">ATCC MYA-139 / BCRC 22969 / CBS 8797 / CCRC 22969 / KCTC 17520 / NBRC 10181 / NCYC 3082</strain>
    </source>
</reference>
<reference evidence="4 5" key="1">
    <citation type="journal article" date="2011" name="Proc. Natl. Acad. Sci. U.S.A.">
        <title>Evolutionary erosion of yeast sex chromosomes by mating-type switching accidents.</title>
        <authorList>
            <person name="Gordon J.L."/>
            <person name="Armisen D."/>
            <person name="Proux-Wera E."/>
            <person name="Oheigeartaigh S.S."/>
            <person name="Byrne K.P."/>
            <person name="Wolfe K.H."/>
        </authorList>
    </citation>
    <scope>NUCLEOTIDE SEQUENCE [LARGE SCALE GENOMIC DNA]</scope>
    <source>
        <strain evidence="5">ATCC MYA-139 / BCRC 22969 / CBS 8797 / CCRC 22969 / KCTC 17520 / NBRC 10181 / NCYC 3082</strain>
    </source>
</reference>
<dbReference type="InterPro" id="IPR048364">
    <property type="entry name" value="Hikeshi-like_C"/>
</dbReference>
<dbReference type="GO" id="GO:0061608">
    <property type="term" value="F:nuclear import signal receptor activity"/>
    <property type="evidence" value="ECO:0007669"/>
    <property type="project" value="TreeGrafter"/>
</dbReference>
<dbReference type="GO" id="GO:0005634">
    <property type="term" value="C:nucleus"/>
    <property type="evidence" value="ECO:0007669"/>
    <property type="project" value="TreeGrafter"/>
</dbReference>
<feature type="domain" description="Hikeshi-like C-terminal" evidence="3">
    <location>
        <begin position="190"/>
        <end position="240"/>
    </location>
</feature>
<dbReference type="PANTHER" id="PTHR12925">
    <property type="entry name" value="HIKESHI FAMILY MEMBER"/>
    <property type="match status" value="1"/>
</dbReference>
<dbReference type="Pfam" id="PF21057">
    <property type="entry name" value="Hikeshi-like_C"/>
    <property type="match status" value="1"/>
</dbReference>
<dbReference type="GO" id="GO:0005829">
    <property type="term" value="C:cytosol"/>
    <property type="evidence" value="ECO:0007669"/>
    <property type="project" value="TreeGrafter"/>
</dbReference>
<dbReference type="AlphaFoldDB" id="J7SAE5"/>
<organism evidence="4 5">
    <name type="scientific">Huiozyma naganishii (strain ATCC MYA-139 / BCRC 22969 / CBS 8797 / KCTC 17520 / NBRC 10181 / NCYC 3082 / Yp74L-3)</name>
    <name type="common">Yeast</name>
    <name type="synonym">Kazachstania naganishii</name>
    <dbReference type="NCBI Taxonomy" id="1071383"/>
    <lineage>
        <taxon>Eukaryota</taxon>
        <taxon>Fungi</taxon>
        <taxon>Dikarya</taxon>
        <taxon>Ascomycota</taxon>
        <taxon>Saccharomycotina</taxon>
        <taxon>Saccharomycetes</taxon>
        <taxon>Saccharomycetales</taxon>
        <taxon>Saccharomycetaceae</taxon>
        <taxon>Huiozyma</taxon>
    </lineage>
</organism>
<proteinExistence type="inferred from homology"/>
<dbReference type="Proteomes" id="UP000006310">
    <property type="component" value="Chromosome 12"/>
</dbReference>
<dbReference type="OMA" id="WWAKFER"/>
<evidence type="ECO:0000259" key="3">
    <source>
        <dbReference type="Pfam" id="PF21057"/>
    </source>
</evidence>
<dbReference type="RefSeq" id="XP_022466929.1">
    <property type="nucleotide sequence ID" value="XM_022610654.1"/>
</dbReference>